<protein>
    <submittedName>
        <fullName evidence="2">CC125 protein</fullName>
    </submittedName>
</protein>
<accession>A0A7L0S6Z2</accession>
<feature type="compositionally biased region" description="Polar residues" evidence="1">
    <location>
        <begin position="454"/>
        <end position="469"/>
    </location>
</feature>
<feature type="region of interest" description="Disordered" evidence="1">
    <location>
        <begin position="1"/>
        <end position="33"/>
    </location>
</feature>
<feature type="region of interest" description="Disordered" evidence="1">
    <location>
        <begin position="65"/>
        <end position="107"/>
    </location>
</feature>
<dbReference type="PANTHER" id="PTHR28616">
    <property type="entry name" value="COILED-COIL DOMAIN-CONTAINING PROTEIN 125"/>
    <property type="match status" value="1"/>
</dbReference>
<sequence>PQSGGKKKMEEAEEDDMTCGDLGNGLGRRPGGLYEGEKLQNYCSFRSRKGSGKVGNSLLSAKRVEENDAAAFPHTKRNSSHNGSSEKPVTSLTQQNSSGKESNEELQQQLWEALEEVENLKVELEASQRQLEGKDEALRILQSMAVFNKATSHTKAMLQKTEEEKRTLEKEINILQWEIEFDQDRFKNIEDTWTEKYDRIYCENAALKEALKLRTEEVKTLQAENAILNQQCLEFLAMLDVKQQKVVQENMSLNKSDITDFTGLELAVLGACTCNTSGGQPCPCAKMAAVTRKQLLHLKQEMENMKKSKDEAYIMADAFRIAFEQQLMQRKDQALRLAEVIKIKKETKFINWRRLKNDGHVKLQGNKNSLGQKLSGLLSSDVDCRKVEELDNPHEILKMLIDLVNDKEEALAHQRKVSYMLARAMEMKEDNGISSVPSAKTFENPEKMLRKSHSWPSETTCYEETNPHG</sequence>
<feature type="compositionally biased region" description="Gly residues" evidence="1">
    <location>
        <begin position="22"/>
        <end position="33"/>
    </location>
</feature>
<proteinExistence type="predicted"/>
<evidence type="ECO:0000313" key="3">
    <source>
        <dbReference type="Proteomes" id="UP000591073"/>
    </source>
</evidence>
<reference evidence="2 3" key="1">
    <citation type="submission" date="2019-09" db="EMBL/GenBank/DDBJ databases">
        <title>Bird 10,000 Genomes (B10K) Project - Family phase.</title>
        <authorList>
            <person name="Zhang G."/>
        </authorList>
    </citation>
    <scope>NUCLEOTIDE SEQUENCE [LARGE SCALE GENOMIC DNA]</scope>
    <source>
        <strain evidence="2">B10K-DU-008-63</strain>
    </source>
</reference>
<dbReference type="GO" id="GO:2000146">
    <property type="term" value="P:negative regulation of cell motility"/>
    <property type="evidence" value="ECO:0007669"/>
    <property type="project" value="TreeGrafter"/>
</dbReference>
<dbReference type="OrthoDB" id="9939852at2759"/>
<feature type="compositionally biased region" description="Polar residues" evidence="1">
    <location>
        <begin position="80"/>
        <end position="100"/>
    </location>
</feature>
<dbReference type="GO" id="GO:0005737">
    <property type="term" value="C:cytoplasm"/>
    <property type="evidence" value="ECO:0007669"/>
    <property type="project" value="TreeGrafter"/>
</dbReference>
<name>A0A7L0S6Z2_GLABR</name>
<comment type="caution">
    <text evidence="2">The sequence shown here is derived from an EMBL/GenBank/DDBJ whole genome shotgun (WGS) entry which is preliminary data.</text>
</comment>
<dbReference type="GO" id="GO:0035024">
    <property type="term" value="P:negative regulation of Rho protein signal transduction"/>
    <property type="evidence" value="ECO:0007669"/>
    <property type="project" value="TreeGrafter"/>
</dbReference>
<dbReference type="PANTHER" id="PTHR28616:SF1">
    <property type="entry name" value="COILED-COIL DOMAIN-CONTAINING PROTEIN 125"/>
    <property type="match status" value="1"/>
</dbReference>
<feature type="non-terminal residue" evidence="2">
    <location>
        <position position="1"/>
    </location>
</feature>
<dbReference type="InterPro" id="IPR034608">
    <property type="entry name" value="CCDC125"/>
</dbReference>
<evidence type="ECO:0000256" key="1">
    <source>
        <dbReference type="SAM" id="MobiDB-lite"/>
    </source>
</evidence>
<evidence type="ECO:0000313" key="2">
    <source>
        <dbReference type="EMBL" id="NXL38076.1"/>
    </source>
</evidence>
<feature type="non-terminal residue" evidence="2">
    <location>
        <position position="469"/>
    </location>
</feature>
<feature type="region of interest" description="Disordered" evidence="1">
    <location>
        <begin position="445"/>
        <end position="469"/>
    </location>
</feature>
<dbReference type="EMBL" id="VXAP01000704">
    <property type="protein sequence ID" value="NXL38076.1"/>
    <property type="molecule type" value="Genomic_DNA"/>
</dbReference>
<gene>
    <name evidence="2" type="primary">Ccdc125</name>
    <name evidence="2" type="ORF">GLABRA_R03877</name>
</gene>
<keyword evidence="3" id="KW-1185">Reference proteome</keyword>
<dbReference type="AlphaFoldDB" id="A0A7L0S6Z2"/>
<organism evidence="2 3">
    <name type="scientific">Glaucidium brasilianum</name>
    <name type="common">Ferruginous pygmy-owl</name>
    <dbReference type="NCBI Taxonomy" id="78217"/>
    <lineage>
        <taxon>Eukaryota</taxon>
        <taxon>Metazoa</taxon>
        <taxon>Chordata</taxon>
        <taxon>Craniata</taxon>
        <taxon>Vertebrata</taxon>
        <taxon>Euteleostomi</taxon>
        <taxon>Archelosauria</taxon>
        <taxon>Archosauria</taxon>
        <taxon>Dinosauria</taxon>
        <taxon>Saurischia</taxon>
        <taxon>Theropoda</taxon>
        <taxon>Coelurosauria</taxon>
        <taxon>Aves</taxon>
        <taxon>Neognathae</taxon>
        <taxon>Neoaves</taxon>
        <taxon>Telluraves</taxon>
        <taxon>Strigiformes</taxon>
        <taxon>Strigidae</taxon>
        <taxon>Glaucidium</taxon>
    </lineage>
</organism>
<dbReference type="Proteomes" id="UP000591073">
    <property type="component" value="Unassembled WGS sequence"/>
</dbReference>